<organism evidence="3 4">
    <name type="scientific">Succinivibrio dextrinosolvens</name>
    <dbReference type="NCBI Taxonomy" id="83771"/>
    <lineage>
        <taxon>Bacteria</taxon>
        <taxon>Pseudomonadati</taxon>
        <taxon>Pseudomonadota</taxon>
        <taxon>Gammaproteobacteria</taxon>
        <taxon>Aeromonadales</taxon>
        <taxon>Succinivibrionaceae</taxon>
        <taxon>Succinivibrio</taxon>
    </lineage>
</organism>
<dbReference type="AlphaFoldDB" id="A0A662ZFT3"/>
<protein>
    <submittedName>
        <fullName evidence="3">Uncharacterized protein</fullName>
    </submittedName>
</protein>
<gene>
    <name evidence="3" type="ORF">SAMN04487865_107314</name>
</gene>
<dbReference type="Proteomes" id="UP000243374">
    <property type="component" value="Unassembled WGS sequence"/>
</dbReference>
<reference evidence="3 4" key="1">
    <citation type="submission" date="2016-10" db="EMBL/GenBank/DDBJ databases">
        <authorList>
            <person name="Varghese N."/>
            <person name="Submissions S."/>
        </authorList>
    </citation>
    <scope>NUCLEOTIDE SEQUENCE [LARGE SCALE GENOMIC DNA]</scope>
    <source>
        <strain evidence="3 4">22B</strain>
    </source>
</reference>
<sequence>MFNPVFNKDGSVSYFRVFCLITAVSCLICGCVMKTSNNDDLSDLQAQSAMIEKDLDNVPEENSLEIREKAVAELAQNAEFMQTCGTLDRSYDNCVVELSDDLKPFYSLDLDSSDDGYSMILTATEQNKDSCRTFESNSNGEIIGLNEHGESDKNCLLDLAKNENNFKVSRDTDNKSGQSAPSGLAPLVKHLTNR</sequence>
<feature type="region of interest" description="Disordered" evidence="1">
    <location>
        <begin position="167"/>
        <end position="194"/>
    </location>
</feature>
<keyword evidence="2" id="KW-1133">Transmembrane helix</keyword>
<accession>A0A662ZFT3</accession>
<evidence type="ECO:0000256" key="2">
    <source>
        <dbReference type="SAM" id="Phobius"/>
    </source>
</evidence>
<keyword evidence="2" id="KW-0812">Transmembrane</keyword>
<dbReference type="RefSeq" id="WP_074841652.1">
    <property type="nucleotide sequence ID" value="NZ_CP047056.1"/>
</dbReference>
<evidence type="ECO:0000313" key="4">
    <source>
        <dbReference type="Proteomes" id="UP000243374"/>
    </source>
</evidence>
<evidence type="ECO:0000313" key="3">
    <source>
        <dbReference type="EMBL" id="SFK42873.1"/>
    </source>
</evidence>
<keyword evidence="2" id="KW-0472">Membrane</keyword>
<keyword evidence="4" id="KW-1185">Reference proteome</keyword>
<dbReference type="EMBL" id="FOSF01000073">
    <property type="protein sequence ID" value="SFK42873.1"/>
    <property type="molecule type" value="Genomic_DNA"/>
</dbReference>
<evidence type="ECO:0000256" key="1">
    <source>
        <dbReference type="SAM" id="MobiDB-lite"/>
    </source>
</evidence>
<feature type="transmembrane region" description="Helical" evidence="2">
    <location>
        <begin position="12"/>
        <end position="33"/>
    </location>
</feature>
<name>A0A662ZFT3_9GAMM</name>
<proteinExistence type="predicted"/>
<dbReference type="OrthoDB" id="7058037at2"/>